<evidence type="ECO:0000313" key="8">
    <source>
        <dbReference type="EMBL" id="RXS96933.1"/>
    </source>
</evidence>
<evidence type="ECO:0000256" key="6">
    <source>
        <dbReference type="PIRSR" id="PIRSR604450-51"/>
    </source>
</evidence>
<dbReference type="InterPro" id="IPR036052">
    <property type="entry name" value="TrpB-like_PALP_sf"/>
</dbReference>
<evidence type="ECO:0000313" key="9">
    <source>
        <dbReference type="Proteomes" id="UP000290253"/>
    </source>
</evidence>
<evidence type="ECO:0000256" key="3">
    <source>
        <dbReference type="ARBA" id="ARBA00022898"/>
    </source>
</evidence>
<dbReference type="GO" id="GO:0004795">
    <property type="term" value="F:threonine synthase activity"/>
    <property type="evidence" value="ECO:0007669"/>
    <property type="project" value="UniProtKB-UniRule"/>
</dbReference>
<dbReference type="Pfam" id="PF00291">
    <property type="entry name" value="PALP"/>
    <property type="match status" value="1"/>
</dbReference>
<dbReference type="EC" id="4.2.3.1" evidence="5"/>
<reference evidence="8 9" key="1">
    <citation type="journal article" date="2016" name="Int. J. Syst. Evol. Microbiol.">
        <title>Acidipila dinghuensis sp. nov., an acidobacterium isolated from forest soil.</title>
        <authorList>
            <person name="Jiang Y.W."/>
            <person name="Wang J."/>
            <person name="Chen M.H."/>
            <person name="Lv Y.Y."/>
            <person name="Qiu L.H."/>
        </authorList>
    </citation>
    <scope>NUCLEOTIDE SEQUENCE [LARGE SCALE GENOMIC DNA]</scope>
    <source>
        <strain evidence="8 9">DHOF10</strain>
    </source>
</reference>
<keyword evidence="9" id="KW-1185">Reference proteome</keyword>
<protein>
    <recommendedName>
        <fullName evidence="5">Threonine synthase</fullName>
        <ecNumber evidence="5">4.2.3.1</ecNumber>
    </recommendedName>
</protein>
<dbReference type="Gene3D" id="3.40.50.1100">
    <property type="match status" value="2"/>
</dbReference>
<proteinExistence type="inferred from homology"/>
<feature type="domain" description="Tryptophan synthase beta chain-like PALP" evidence="7">
    <location>
        <begin position="76"/>
        <end position="376"/>
    </location>
</feature>
<dbReference type="InterPro" id="IPR004450">
    <property type="entry name" value="Thr_synthase-like"/>
</dbReference>
<comment type="caution">
    <text evidence="8">The sequence shown here is derived from an EMBL/GenBank/DDBJ whole genome shotgun (WGS) entry which is preliminary data.</text>
</comment>
<dbReference type="EMBL" id="SDMK01000001">
    <property type="protein sequence ID" value="RXS96933.1"/>
    <property type="molecule type" value="Genomic_DNA"/>
</dbReference>
<dbReference type="GO" id="GO:0009097">
    <property type="term" value="P:isoleucine biosynthetic process"/>
    <property type="evidence" value="ECO:0007669"/>
    <property type="project" value="TreeGrafter"/>
</dbReference>
<dbReference type="GO" id="GO:0006565">
    <property type="term" value="P:L-serine catabolic process"/>
    <property type="evidence" value="ECO:0007669"/>
    <property type="project" value="TreeGrafter"/>
</dbReference>
<evidence type="ECO:0000256" key="2">
    <source>
        <dbReference type="ARBA" id="ARBA00005517"/>
    </source>
</evidence>
<dbReference type="NCBIfam" id="TIGR00260">
    <property type="entry name" value="thrC"/>
    <property type="match status" value="1"/>
</dbReference>
<dbReference type="GO" id="GO:0004794">
    <property type="term" value="F:threonine deaminase activity"/>
    <property type="evidence" value="ECO:0007669"/>
    <property type="project" value="TreeGrafter"/>
</dbReference>
<feature type="modified residue" description="N6-(pyridoxal phosphate)lysine" evidence="6">
    <location>
        <position position="110"/>
    </location>
</feature>
<comment type="cofactor">
    <cofactor evidence="1 6">
        <name>pyridoxal 5'-phosphate</name>
        <dbReference type="ChEBI" id="CHEBI:597326"/>
    </cofactor>
</comment>
<dbReference type="Proteomes" id="UP000290253">
    <property type="component" value="Unassembled WGS sequence"/>
</dbReference>
<dbReference type="PANTHER" id="PTHR48078:SF6">
    <property type="entry name" value="L-THREONINE DEHYDRATASE CATABOLIC TDCB"/>
    <property type="match status" value="1"/>
</dbReference>
<dbReference type="RefSeq" id="WP_129206715.1">
    <property type="nucleotide sequence ID" value="NZ_BMGU01000001.1"/>
</dbReference>
<name>A0A4Q1SHV6_9BACT</name>
<sequence length="423" mass="45477">MALAYELRCRECGKTYPNTPLSICDECFSPLEVFCDLEAARGSFTREKIAQGPDSMWRYQALLPVPEDYVPATPSGWTPLLKAPRLAKRIGASNLYIKNDAVCVPTLSFKDRVVATALANAQVFGFDTVGCSSTGNLANAVAAGAARLGLKTYILVPADLEPAKILNTQVYGANLVRIDGNYDHVNRLCSQIAERYNWGFVNVNLRPYYAEGSKTVGYEIAEQLGWRLPDNIVCPMAGGSLITKIRKAFKELVALGLVEDKEVRFFGAQATGCSPISTAVKNGADHIEPQRPATIARSLAIGNPADGVYAARAIRQSGGWAEDVSDVEIVSAIQELAETEGIFTETAGGVTTAVTARLYAHGRIKPDELTVSVITGNGLKTTDALTGAYEVEQAVRPRLSDFEAYIDQKTASGELAGEVASVR</sequence>
<organism evidence="8 9">
    <name type="scientific">Silvibacterium dinghuense</name>
    <dbReference type="NCBI Taxonomy" id="1560006"/>
    <lineage>
        <taxon>Bacteria</taxon>
        <taxon>Pseudomonadati</taxon>
        <taxon>Acidobacteriota</taxon>
        <taxon>Terriglobia</taxon>
        <taxon>Terriglobales</taxon>
        <taxon>Acidobacteriaceae</taxon>
        <taxon>Silvibacterium</taxon>
    </lineage>
</organism>
<dbReference type="InterPro" id="IPR050147">
    <property type="entry name" value="Ser/Thr_Dehydratase"/>
</dbReference>
<evidence type="ECO:0000256" key="1">
    <source>
        <dbReference type="ARBA" id="ARBA00001933"/>
    </source>
</evidence>
<dbReference type="GO" id="GO:0006567">
    <property type="term" value="P:L-threonine catabolic process"/>
    <property type="evidence" value="ECO:0007669"/>
    <property type="project" value="TreeGrafter"/>
</dbReference>
<dbReference type="GO" id="GO:0009088">
    <property type="term" value="P:threonine biosynthetic process"/>
    <property type="evidence" value="ECO:0007669"/>
    <property type="project" value="UniProtKB-UniRule"/>
</dbReference>
<keyword evidence="3 6" id="KW-0663">Pyridoxal phosphate</keyword>
<gene>
    <name evidence="8" type="ORF">ESZ00_03055</name>
</gene>
<dbReference type="PANTHER" id="PTHR48078">
    <property type="entry name" value="THREONINE DEHYDRATASE, MITOCHONDRIAL-RELATED"/>
    <property type="match status" value="1"/>
</dbReference>
<dbReference type="GO" id="GO:0003941">
    <property type="term" value="F:L-serine ammonia-lyase activity"/>
    <property type="evidence" value="ECO:0007669"/>
    <property type="project" value="TreeGrafter"/>
</dbReference>
<keyword evidence="4 8" id="KW-0456">Lyase</keyword>
<comment type="similarity">
    <text evidence="2">Belongs to the threonine synthase family.</text>
</comment>
<accession>A0A4Q1SHV6</accession>
<dbReference type="OrthoDB" id="9778118at2"/>
<dbReference type="SUPFAM" id="SSF53686">
    <property type="entry name" value="Tryptophan synthase beta subunit-like PLP-dependent enzymes"/>
    <property type="match status" value="1"/>
</dbReference>
<dbReference type="AlphaFoldDB" id="A0A4Q1SHV6"/>
<evidence type="ECO:0000256" key="4">
    <source>
        <dbReference type="ARBA" id="ARBA00023239"/>
    </source>
</evidence>
<evidence type="ECO:0000256" key="5">
    <source>
        <dbReference type="NCBIfam" id="TIGR00260"/>
    </source>
</evidence>
<evidence type="ECO:0000259" key="7">
    <source>
        <dbReference type="Pfam" id="PF00291"/>
    </source>
</evidence>
<dbReference type="CDD" id="cd01563">
    <property type="entry name" value="Thr-synth_1"/>
    <property type="match status" value="1"/>
</dbReference>
<dbReference type="InterPro" id="IPR001926">
    <property type="entry name" value="TrpB-like_PALP"/>
</dbReference>